<dbReference type="GeneID" id="12354383"/>
<proteinExistence type="predicted"/>
<dbReference type="AlphaFoldDB" id="H9M845"/>
<protein>
    <submittedName>
        <fullName evidence="1">Uncharacterized protein</fullName>
    </submittedName>
</protein>
<organism evidence="1">
    <name type="scientific">Phlegmariurus squarrosus</name>
    <name type="common">Rock tassel fern</name>
    <name type="synonym">Lycopodium squarrosum</name>
    <dbReference type="NCBI Taxonomy" id="73615"/>
    <lineage>
        <taxon>Eukaryota</taxon>
        <taxon>Viridiplantae</taxon>
        <taxon>Streptophyta</taxon>
        <taxon>Embryophyta</taxon>
        <taxon>Tracheophyta</taxon>
        <taxon>Lycopodiopsida</taxon>
        <taxon>Lycopodiales</taxon>
        <taxon>Lycopodiaceae</taxon>
        <taxon>Huperzioideae</taxon>
        <taxon>Phlegmariurus</taxon>
    </lineage>
</organism>
<reference evidence="1" key="1">
    <citation type="journal article" date="2012" name="PLoS ONE">
        <title>The Mitochondrial Genome of the Lycophyte Huperzia squarrosa: The Most Archaic Form in Vascular Plants.</title>
        <authorList>
            <person name="Liu Y."/>
            <person name="Wang B."/>
            <person name="Cui P."/>
            <person name="Li L."/>
            <person name="Xue J.Y."/>
            <person name="Yu J."/>
            <person name="Qiu Y.L."/>
        </authorList>
    </citation>
    <scope>NUCLEOTIDE SEQUENCE</scope>
</reference>
<dbReference type="RefSeq" id="YP_006234286.1">
    <property type="nucleotide sequence ID" value="NC_017755.1"/>
</dbReference>
<accession>H9M845</accession>
<keyword evidence="1" id="KW-0496">Mitochondrion</keyword>
<name>H9M845_PHLSQ</name>
<gene>
    <name evidence="1" type="primary">ORF136_1</name>
    <name evidence="1" type="ORF">HusqMp44</name>
</gene>
<evidence type="ECO:0000313" key="1">
    <source>
        <dbReference type="EMBL" id="AEV55752.1"/>
    </source>
</evidence>
<dbReference type="EMBL" id="JQ002659">
    <property type="protein sequence ID" value="AEV55752.1"/>
    <property type="molecule type" value="Genomic_DNA"/>
</dbReference>
<sequence length="136" mass="15717">MNEKPFNNQVIESINIHLKDAIRLRVYLAASVEKVKSGSFADPLRKLVSYEKEKILCVIKFAIEGHNNKAQAFNQQLSPYEFDNPLFDAKDKPPYVHNARNDKSVEAQLVQEYRDKVTLQYAGSWVEFFGSWKKGH</sequence>
<geneLocation type="mitochondrion" evidence="1"/>